<evidence type="ECO:0000313" key="4">
    <source>
        <dbReference type="Proteomes" id="UP000012040"/>
    </source>
</evidence>
<keyword evidence="4" id="KW-1185">Reference proteome</keyword>
<dbReference type="AlphaFoldDB" id="M4V781"/>
<evidence type="ECO:0008006" key="5">
    <source>
        <dbReference type="Google" id="ProtNLM"/>
    </source>
</evidence>
<dbReference type="PATRIC" id="fig|1184267.3.peg.77"/>
<evidence type="ECO:0000313" key="3">
    <source>
        <dbReference type="EMBL" id="AGH94295.1"/>
    </source>
</evidence>
<reference evidence="3 4" key="1">
    <citation type="journal article" date="2013" name="ISME J.">
        <title>By their genes ye shall know them: genomic signatures of predatory bacteria.</title>
        <authorList>
            <person name="Pasternak Z."/>
            <person name="Pietrokovski S."/>
            <person name="Rotem O."/>
            <person name="Gophna U."/>
            <person name="Lurie-Weinberger M.N."/>
            <person name="Jurkevitch E."/>
        </authorList>
    </citation>
    <scope>NUCLEOTIDE SEQUENCE [LARGE SCALE GENOMIC DNA]</scope>
    <source>
        <strain evidence="3 4">JSS</strain>
    </source>
</reference>
<keyword evidence="2" id="KW-0812">Transmembrane</keyword>
<feature type="compositionally biased region" description="Low complexity" evidence="1">
    <location>
        <begin position="402"/>
        <end position="413"/>
    </location>
</feature>
<feature type="compositionally biased region" description="Pro residues" evidence="1">
    <location>
        <begin position="424"/>
        <end position="442"/>
    </location>
</feature>
<keyword evidence="2" id="KW-1133">Transmembrane helix</keyword>
<evidence type="ECO:0000256" key="1">
    <source>
        <dbReference type="SAM" id="MobiDB-lite"/>
    </source>
</evidence>
<protein>
    <recommendedName>
        <fullName evidence="5">LysM domain-containing protein</fullName>
    </recommendedName>
</protein>
<evidence type="ECO:0000256" key="2">
    <source>
        <dbReference type="SAM" id="Phobius"/>
    </source>
</evidence>
<feature type="transmembrane region" description="Helical" evidence="2">
    <location>
        <begin position="472"/>
        <end position="490"/>
    </location>
</feature>
<name>M4V781_9BACT</name>
<accession>M4V781</accession>
<organism evidence="3 4">
    <name type="scientific">Pseudobdellovibrio exovorus JSS</name>
    <dbReference type="NCBI Taxonomy" id="1184267"/>
    <lineage>
        <taxon>Bacteria</taxon>
        <taxon>Pseudomonadati</taxon>
        <taxon>Bdellovibrionota</taxon>
        <taxon>Bdellovibrionia</taxon>
        <taxon>Bdellovibrionales</taxon>
        <taxon>Pseudobdellovibrionaceae</taxon>
        <taxon>Pseudobdellovibrio</taxon>
    </lineage>
</organism>
<dbReference type="HOGENOM" id="CLU_598079_0_0_7"/>
<sequence>MIKKTVFLLAATGLVFVNSGCTSQKTEDETQLIETADVDKIEGDLELPEIQNDPALDMAFTETPLTETPLTETPIIEGTNSIDGTLTTTETTTTTTIDGYAPPVVETTTTYTETPLTEAPITETPIDTSYLTETPVATNTTTTYSSSYDSDELTETPITDPAVVAATLQAAEKRATKSTAKKSSTSTVRTSTKSSGSTAKASTGGLKKVALTTPYQGADGGWINTVYVVRPKETLTDISMKIFASDRSEDLKKIGENSFLKSRAPRVGDKIYYSSPNRPDDSSRTMLYQEDMGLVPETYVAKKGDNLKKVSKELLGFDNAWKEVWTSNSVESQGSLKEGELLRYWAEAPAMAATLPPPLPPPTTGASLVDPSQMPSGADSGMGTLPPPPADANANLPPPPTGTEMPPMGTDGTDPMAAGGVDSFPPPPPVDEMAELPPPPPAEDLQAAAPRKKINLDEEVAAEEGGLDSDTMMSLGALGVLVALLALVIIRRKKQKAAQLQAEQEQQNNEMNA</sequence>
<keyword evidence="2" id="KW-0472">Membrane</keyword>
<dbReference type="eggNOG" id="COG1652">
    <property type="taxonomic scope" value="Bacteria"/>
</dbReference>
<dbReference type="Proteomes" id="UP000012040">
    <property type="component" value="Chromosome"/>
</dbReference>
<feature type="compositionally biased region" description="Low complexity" evidence="1">
    <location>
        <begin position="177"/>
        <end position="204"/>
    </location>
</feature>
<gene>
    <name evidence="3" type="ORF">A11Q_75</name>
</gene>
<proteinExistence type="predicted"/>
<dbReference type="RefSeq" id="WP_015468785.1">
    <property type="nucleotide sequence ID" value="NC_020813.1"/>
</dbReference>
<dbReference type="OrthoDB" id="5292127at2"/>
<feature type="region of interest" description="Disordered" evidence="1">
    <location>
        <begin position="354"/>
        <end position="454"/>
    </location>
</feature>
<feature type="region of interest" description="Disordered" evidence="1">
    <location>
        <begin position="173"/>
        <end position="204"/>
    </location>
</feature>
<dbReference type="EMBL" id="CP003537">
    <property type="protein sequence ID" value="AGH94295.1"/>
    <property type="molecule type" value="Genomic_DNA"/>
</dbReference>
<dbReference type="STRING" id="1184267.A11Q_75"/>
<feature type="compositionally biased region" description="Pro residues" evidence="1">
    <location>
        <begin position="385"/>
        <end position="401"/>
    </location>
</feature>
<dbReference type="KEGG" id="bex:A11Q_75"/>